<evidence type="ECO:0000313" key="3">
    <source>
        <dbReference type="Proteomes" id="UP000005442"/>
    </source>
</evidence>
<dbReference type="Proteomes" id="UP000005442">
    <property type="component" value="Chromosome"/>
</dbReference>
<organism evidence="2 3">
    <name type="scientific">Mycolicibacterium rhodesiae (strain NBB3)</name>
    <name type="common">Mycobacterium rhodesiae</name>
    <dbReference type="NCBI Taxonomy" id="710685"/>
    <lineage>
        <taxon>Bacteria</taxon>
        <taxon>Bacillati</taxon>
        <taxon>Actinomycetota</taxon>
        <taxon>Actinomycetes</taxon>
        <taxon>Mycobacteriales</taxon>
        <taxon>Mycobacteriaceae</taxon>
        <taxon>Mycolicibacterium</taxon>
    </lineage>
</organism>
<evidence type="ECO:0000313" key="2">
    <source>
        <dbReference type="EMBL" id="AEV74089.1"/>
    </source>
</evidence>
<protein>
    <recommendedName>
        <fullName evidence="1">DUF732 domain-containing protein</fullName>
    </recommendedName>
</protein>
<dbReference type="OrthoDB" id="9916089at2"/>
<dbReference type="PATRIC" id="fig|710685.3.peg.3578"/>
<dbReference type="RefSeq" id="WP_014211845.1">
    <property type="nucleotide sequence ID" value="NC_016604.1"/>
</dbReference>
<dbReference type="HOGENOM" id="CLU_1979088_0_0_11"/>
<gene>
    <name evidence="2" type="ordered locus">MycrhN_3570</name>
</gene>
<name>G8RTA2_MYCRN</name>
<dbReference type="Pfam" id="PF05305">
    <property type="entry name" value="DUF732"/>
    <property type="match status" value="1"/>
</dbReference>
<proteinExistence type="predicted"/>
<sequence>MKTRLLSLITAAVVLVAGVLGGALLAAPPASALTQDEALYVTLLTDEGIGPRPGYSWNDLIFLGHAIAYDLRSGADLGVVTYRLWENAPYLDMDGASSVVAASVVAFAPELVPIYIDESPPGDMVA</sequence>
<dbReference type="EMBL" id="CP003169">
    <property type="protein sequence ID" value="AEV74089.1"/>
    <property type="molecule type" value="Genomic_DNA"/>
</dbReference>
<accession>G8RTA2</accession>
<evidence type="ECO:0000259" key="1">
    <source>
        <dbReference type="Pfam" id="PF05305"/>
    </source>
</evidence>
<keyword evidence="3" id="KW-1185">Reference proteome</keyword>
<dbReference type="KEGG" id="mrh:MycrhN_3570"/>
<dbReference type="InterPro" id="IPR007969">
    <property type="entry name" value="DUF732"/>
</dbReference>
<dbReference type="AlphaFoldDB" id="G8RTA2"/>
<feature type="domain" description="DUF732" evidence="1">
    <location>
        <begin position="36"/>
        <end position="109"/>
    </location>
</feature>
<reference evidence="2 3" key="1">
    <citation type="submission" date="2011-12" db="EMBL/GenBank/DDBJ databases">
        <title>Complete sequence of Mycobacterium rhodesiae NBB3.</title>
        <authorList>
            <consortium name="US DOE Joint Genome Institute"/>
            <person name="Lucas S."/>
            <person name="Han J."/>
            <person name="Lapidus A."/>
            <person name="Cheng J.-F."/>
            <person name="Goodwin L."/>
            <person name="Pitluck S."/>
            <person name="Peters L."/>
            <person name="Mikhailova N."/>
            <person name="Gu W."/>
            <person name="Detter J.C."/>
            <person name="Han C."/>
            <person name="Tapia R."/>
            <person name="Land M."/>
            <person name="Hauser L."/>
            <person name="Kyrpides N."/>
            <person name="Ivanova N."/>
            <person name="Pagani I."/>
            <person name="Mattes T."/>
            <person name="Holmes A."/>
            <person name="Rutledge P."/>
            <person name="Paulsen I."/>
            <person name="Coleman N."/>
            <person name="Woyke T."/>
        </authorList>
    </citation>
    <scope>NUCLEOTIDE SEQUENCE [LARGE SCALE GENOMIC DNA]</scope>
    <source>
        <strain evidence="2 3">NBB3</strain>
    </source>
</reference>